<dbReference type="SUPFAM" id="SSF54631">
    <property type="entry name" value="CBS-domain pair"/>
    <property type="match status" value="1"/>
</dbReference>
<dbReference type="AlphaFoldDB" id="K1TH29"/>
<dbReference type="GO" id="GO:0050660">
    <property type="term" value="F:flavin adenine dinucleotide binding"/>
    <property type="evidence" value="ECO:0007669"/>
    <property type="project" value="InterPro"/>
</dbReference>
<dbReference type="InterPro" id="IPR005170">
    <property type="entry name" value="Transptr-assoc_dom"/>
</dbReference>
<accession>K1TH29</accession>
<keyword evidence="2" id="KW-0129">CBS domain</keyword>
<evidence type="ECO:0000256" key="1">
    <source>
        <dbReference type="ARBA" id="ARBA00022737"/>
    </source>
</evidence>
<sequence>MKPLYIYKTVKLPDVLAQLRKNQQHLAVVTDEYGGTLGIVTLEDVLEELVGDIWDETDEVEDEIVERPDGMYEIDGDLPIGDLAELLDVTEESLDTASATAGGWTIEKFGAFPKVGDTVEADGLRVKVLAMGEDGLRVEKILVEKL</sequence>
<evidence type="ECO:0000313" key="4">
    <source>
        <dbReference type="EMBL" id="EKC66879.1"/>
    </source>
</evidence>
<name>K1TH29_9ZZZZ</name>
<feature type="non-terminal residue" evidence="4">
    <location>
        <position position="146"/>
    </location>
</feature>
<feature type="domain" description="CBS" evidence="3">
    <location>
        <begin position="1"/>
        <end position="59"/>
    </location>
</feature>
<dbReference type="EMBL" id="AJWZ01003927">
    <property type="protein sequence ID" value="EKC66879.1"/>
    <property type="molecule type" value="Genomic_DNA"/>
</dbReference>
<dbReference type="InterPro" id="IPR000644">
    <property type="entry name" value="CBS_dom"/>
</dbReference>
<dbReference type="InterPro" id="IPR036318">
    <property type="entry name" value="FAD-bd_PCMH-like_sf"/>
</dbReference>
<comment type="caution">
    <text evidence="4">The sequence shown here is derived from an EMBL/GenBank/DDBJ whole genome shotgun (WGS) entry which is preliminary data.</text>
</comment>
<dbReference type="Pfam" id="PF03471">
    <property type="entry name" value="CorC_HlyC"/>
    <property type="match status" value="1"/>
</dbReference>
<proteinExistence type="predicted"/>
<gene>
    <name evidence="4" type="ORF">OBE_05721</name>
</gene>
<dbReference type="Gene3D" id="3.30.465.10">
    <property type="match status" value="1"/>
</dbReference>
<dbReference type="PROSITE" id="PS51371">
    <property type="entry name" value="CBS"/>
    <property type="match status" value="1"/>
</dbReference>
<dbReference type="Gene3D" id="3.90.1280.20">
    <property type="match status" value="1"/>
</dbReference>
<protein>
    <submittedName>
        <fullName evidence="4">Hemolysin related protein containing CBS domain protein</fullName>
    </submittedName>
</protein>
<evidence type="ECO:0000256" key="2">
    <source>
        <dbReference type="ARBA" id="ARBA00023122"/>
    </source>
</evidence>
<dbReference type="SMART" id="SM01091">
    <property type="entry name" value="CorC_HlyC"/>
    <property type="match status" value="1"/>
</dbReference>
<organism evidence="4">
    <name type="scientific">human gut metagenome</name>
    <dbReference type="NCBI Taxonomy" id="408170"/>
    <lineage>
        <taxon>unclassified sequences</taxon>
        <taxon>metagenomes</taxon>
        <taxon>organismal metagenomes</taxon>
    </lineage>
</organism>
<dbReference type="GO" id="GO:0005886">
    <property type="term" value="C:plasma membrane"/>
    <property type="evidence" value="ECO:0007669"/>
    <property type="project" value="TreeGrafter"/>
</dbReference>
<evidence type="ECO:0000259" key="3">
    <source>
        <dbReference type="PROSITE" id="PS51371"/>
    </source>
</evidence>
<dbReference type="PANTHER" id="PTHR22777:SF17">
    <property type="entry name" value="UPF0053 PROTEIN SLL0260"/>
    <property type="match status" value="1"/>
</dbReference>
<keyword evidence="1" id="KW-0677">Repeat</keyword>
<dbReference type="InterPro" id="IPR016169">
    <property type="entry name" value="FAD-bd_PCMH_sub2"/>
</dbReference>
<dbReference type="SUPFAM" id="SSF56176">
    <property type="entry name" value="FAD-binding/transporter-associated domain-like"/>
    <property type="match status" value="1"/>
</dbReference>
<dbReference type="Pfam" id="PF00571">
    <property type="entry name" value="CBS"/>
    <property type="match status" value="1"/>
</dbReference>
<dbReference type="InterPro" id="IPR046342">
    <property type="entry name" value="CBS_dom_sf"/>
</dbReference>
<reference evidence="4" key="1">
    <citation type="journal article" date="2013" name="Environ. Microbiol.">
        <title>Microbiota from the distal guts of lean and obese adolescents exhibit partial functional redundancy besides clear differences in community structure.</title>
        <authorList>
            <person name="Ferrer M."/>
            <person name="Ruiz A."/>
            <person name="Lanza F."/>
            <person name="Haange S.B."/>
            <person name="Oberbach A."/>
            <person name="Till H."/>
            <person name="Bargiela R."/>
            <person name="Campoy C."/>
            <person name="Segura M.T."/>
            <person name="Richter M."/>
            <person name="von Bergen M."/>
            <person name="Seifert J."/>
            <person name="Suarez A."/>
        </authorList>
    </citation>
    <scope>NUCLEOTIDE SEQUENCE</scope>
</reference>
<dbReference type="PANTHER" id="PTHR22777">
    <property type="entry name" value="HEMOLYSIN-RELATED"/>
    <property type="match status" value="1"/>
</dbReference>